<comment type="caution">
    <text evidence="6">The sequence shown here is derived from an EMBL/GenBank/DDBJ whole genome shotgun (WGS) entry which is preliminary data.</text>
</comment>
<organism evidence="6 7">
    <name type="scientific">Chitinophaga oryziterrae</name>
    <dbReference type="NCBI Taxonomy" id="1031224"/>
    <lineage>
        <taxon>Bacteria</taxon>
        <taxon>Pseudomonadati</taxon>
        <taxon>Bacteroidota</taxon>
        <taxon>Chitinophagia</taxon>
        <taxon>Chitinophagales</taxon>
        <taxon>Chitinophagaceae</taxon>
        <taxon>Chitinophaga</taxon>
    </lineage>
</organism>
<dbReference type="InterPro" id="IPR035965">
    <property type="entry name" value="PAS-like_dom_sf"/>
</dbReference>
<dbReference type="Gene3D" id="3.40.50.180">
    <property type="entry name" value="Methylesterase CheB, C-terminal domain"/>
    <property type="match status" value="1"/>
</dbReference>
<dbReference type="SUPFAM" id="SSF55874">
    <property type="entry name" value="ATPase domain of HSP90 chaperone/DNA topoisomerase II/histidine kinase"/>
    <property type="match status" value="1"/>
</dbReference>
<feature type="active site" evidence="1">
    <location>
        <position position="129"/>
    </location>
</feature>
<evidence type="ECO:0000313" key="6">
    <source>
        <dbReference type="EMBL" id="MVT44907.1"/>
    </source>
</evidence>
<dbReference type="SUPFAM" id="SSF55785">
    <property type="entry name" value="PYP-like sensor domain (PAS domain)"/>
    <property type="match status" value="1"/>
</dbReference>
<feature type="domain" description="CheB-type methylesterase" evidence="4">
    <location>
        <begin position="1"/>
        <end position="187"/>
    </location>
</feature>
<dbReference type="Pfam" id="PF01739">
    <property type="entry name" value="CheR"/>
    <property type="match status" value="1"/>
</dbReference>
<reference evidence="6 7" key="1">
    <citation type="submission" date="2019-12" db="EMBL/GenBank/DDBJ databases">
        <title>The draft genomic sequence of strain Chitinophaga oryziterrae JCM 16595.</title>
        <authorList>
            <person name="Zhang X."/>
        </authorList>
    </citation>
    <scope>NUCLEOTIDE SEQUENCE [LARGE SCALE GENOMIC DNA]</scope>
    <source>
        <strain evidence="6 7">JCM 16595</strain>
    </source>
</reference>
<dbReference type="InterPro" id="IPR036890">
    <property type="entry name" value="HATPase_C_sf"/>
</dbReference>
<sequence length="1057" mass="119429">MKEGQCIVAIGASVGGMAQINTFFDYTPLDSVSYIIIQHLSADYKSMMSSLLEKHSKLNILEAEDGMQIEMNKVYLIPSKSCMTIKDGRLLLTNKQKGVNLTVNTFFASLAEEAGENAIGIILSGTGNDGTEGGRSIKNAGGLVIVSTPELCAFDQMPLSAIAAGLADYVLSPEQMPLLIQRYVSEKMRHTDPHIEEEEESIMKKIIGLIKDKLPEDFSGYKKTTILRRIKRRVTLLNSKNLSDYFELLKKDDAELQNLVKDFLISVTSFFRDKAAFEILEESIIPDMIDAKGEEEIKVWVAGCATGEEAYSLAILIREQLDSVNKRNTVKIFATDIDADALKLAGKGYYNGSIERDISPERLKRFFTKDEKGYKIKPSIREMLIFAHHNLVKNPPYCNIDFISCRNLLIYMNHSLQRKILNLLHFGMRYGGYLFLGPSENVTDFISHLEEINKKWKIYKNIQAKRIMSFEDFTAPVVESKIYVLPQWKSDERKKVITTANTDMNLLIEMGYVGLLINEDNQVTSVFGDSTRFLHQKMFNHDLPDLLSKPLQVAFIAASIEADKTNRLVVVKGIEVAGIDSSVSLSVKPLALDNTRLVLFLEDNNEAFSFDESFFKDKYTVNIEEELRITRESLVSAHELLNASNENMQSFNEELLSANEEMQSTNEEMQSVNEELQTINAEYQSKIKELSNLNDDLNNYFRSNVNGQIFVNKELMLMKFSPAAEVHINLLEIDIGRPLSDISTNIRFETIEKDIKDVLADGCVITREIQAINGKWFQVMTMPYLRKGNNETDGAIITFNDISELKKIQQELSRSNKVLQAINTDLDNFVFTSSHDLLSPMNNIEQIIYFINEKNTIFDVETKGYVDMLSTAVEKFRGVIKEMAAIGKIESEMLKLEAIDVDEIIGEILASIQWKIESEHADIKTSLDVKHILFSKKNCRSMIYNLINNALKFKSPLRYPEILISTKDLPDYILLSVKDNGIGISKGKIKSIFKMYEQLNSGAEGQGLGLFLINKIIDASGGKVEVESKLNVGTEFKLYIKKEQSPDIDPPGLIDII</sequence>
<dbReference type="SMART" id="SM00138">
    <property type="entry name" value="MeTrc"/>
    <property type="match status" value="1"/>
</dbReference>
<dbReference type="InterPro" id="IPR003594">
    <property type="entry name" value="HATPase_dom"/>
</dbReference>
<feature type="domain" description="Histidine kinase" evidence="3">
    <location>
        <begin position="832"/>
        <end position="1044"/>
    </location>
</feature>
<dbReference type="OrthoDB" id="9816309at2"/>
<dbReference type="CDD" id="cd00075">
    <property type="entry name" value="HATPase"/>
    <property type="match status" value="1"/>
</dbReference>
<feature type="coiled-coil region" evidence="2">
    <location>
        <begin position="641"/>
        <end position="700"/>
    </location>
</feature>
<dbReference type="InterPro" id="IPR050903">
    <property type="entry name" value="Bact_Chemotaxis_MeTrfase"/>
</dbReference>
<dbReference type="InterPro" id="IPR022641">
    <property type="entry name" value="CheR_N"/>
</dbReference>
<keyword evidence="7" id="KW-1185">Reference proteome</keyword>
<dbReference type="GO" id="GO:0008757">
    <property type="term" value="F:S-adenosylmethionine-dependent methyltransferase activity"/>
    <property type="evidence" value="ECO:0007669"/>
    <property type="project" value="InterPro"/>
</dbReference>
<dbReference type="InterPro" id="IPR022642">
    <property type="entry name" value="CheR_C"/>
</dbReference>
<dbReference type="SMART" id="SM00387">
    <property type="entry name" value="HATPase_c"/>
    <property type="match status" value="1"/>
</dbReference>
<dbReference type="InterPro" id="IPR029063">
    <property type="entry name" value="SAM-dependent_MTases_sf"/>
</dbReference>
<dbReference type="RefSeq" id="WP_157303693.1">
    <property type="nucleotide sequence ID" value="NZ_BAAAZB010000005.1"/>
</dbReference>
<name>A0A6N8JI53_9BACT</name>
<protein>
    <submittedName>
        <fullName evidence="6">Chemotaxis protein CheR</fullName>
    </submittedName>
</protein>
<dbReference type="GO" id="GO:0005737">
    <property type="term" value="C:cytoplasm"/>
    <property type="evidence" value="ECO:0007669"/>
    <property type="project" value="InterPro"/>
</dbReference>
<evidence type="ECO:0000259" key="4">
    <source>
        <dbReference type="PROSITE" id="PS50122"/>
    </source>
</evidence>
<keyword evidence="2" id="KW-0175">Coiled coil</keyword>
<dbReference type="Gene3D" id="3.30.565.10">
    <property type="entry name" value="Histidine kinase-like ATPase, C-terminal domain"/>
    <property type="match status" value="1"/>
</dbReference>
<dbReference type="GO" id="GO:0000156">
    <property type="term" value="F:phosphorelay response regulator activity"/>
    <property type="evidence" value="ECO:0007669"/>
    <property type="project" value="InterPro"/>
</dbReference>
<evidence type="ECO:0000259" key="5">
    <source>
        <dbReference type="PROSITE" id="PS50123"/>
    </source>
</evidence>
<evidence type="ECO:0000256" key="1">
    <source>
        <dbReference type="PROSITE-ProRule" id="PRU00050"/>
    </source>
</evidence>
<dbReference type="PROSITE" id="PS50123">
    <property type="entry name" value="CHER"/>
    <property type="match status" value="1"/>
</dbReference>
<accession>A0A6N8JI53</accession>
<dbReference type="Gene3D" id="3.30.450.20">
    <property type="entry name" value="PAS domain"/>
    <property type="match status" value="1"/>
</dbReference>
<dbReference type="EMBL" id="WRXO01000013">
    <property type="protein sequence ID" value="MVT44907.1"/>
    <property type="molecule type" value="Genomic_DNA"/>
</dbReference>
<dbReference type="Proteomes" id="UP000468388">
    <property type="component" value="Unassembled WGS sequence"/>
</dbReference>
<dbReference type="InterPro" id="IPR005467">
    <property type="entry name" value="His_kinase_dom"/>
</dbReference>
<evidence type="ECO:0000313" key="7">
    <source>
        <dbReference type="Proteomes" id="UP000468388"/>
    </source>
</evidence>
<gene>
    <name evidence="6" type="ORF">GO495_30225</name>
</gene>
<dbReference type="Gene3D" id="1.10.287.130">
    <property type="match status" value="1"/>
</dbReference>
<dbReference type="Pfam" id="PF13596">
    <property type="entry name" value="PAS_10"/>
    <property type="match status" value="1"/>
</dbReference>
<evidence type="ECO:0000256" key="2">
    <source>
        <dbReference type="SAM" id="Coils"/>
    </source>
</evidence>
<dbReference type="SUPFAM" id="SSF47757">
    <property type="entry name" value="Chemotaxis receptor methyltransferase CheR, N-terminal domain"/>
    <property type="match status" value="1"/>
</dbReference>
<dbReference type="InterPro" id="IPR035909">
    <property type="entry name" value="CheB_C"/>
</dbReference>
<dbReference type="SUPFAM" id="SSF53335">
    <property type="entry name" value="S-adenosyl-L-methionine-dependent methyltransferases"/>
    <property type="match status" value="1"/>
</dbReference>
<dbReference type="Pfam" id="PF01339">
    <property type="entry name" value="CheB_methylest"/>
    <property type="match status" value="1"/>
</dbReference>
<keyword evidence="1" id="KW-0145">Chemotaxis</keyword>
<dbReference type="PROSITE" id="PS50122">
    <property type="entry name" value="CHEB"/>
    <property type="match status" value="1"/>
</dbReference>
<dbReference type="Pfam" id="PF03705">
    <property type="entry name" value="CheR_N"/>
    <property type="match status" value="1"/>
</dbReference>
<dbReference type="PRINTS" id="PR00996">
    <property type="entry name" value="CHERMTFRASE"/>
</dbReference>
<dbReference type="InterPro" id="IPR000673">
    <property type="entry name" value="Sig_transdc_resp-reg_Me-estase"/>
</dbReference>
<dbReference type="GO" id="GO:0008984">
    <property type="term" value="F:protein-glutamate methylesterase activity"/>
    <property type="evidence" value="ECO:0007669"/>
    <property type="project" value="InterPro"/>
</dbReference>
<dbReference type="GO" id="GO:0006935">
    <property type="term" value="P:chemotaxis"/>
    <property type="evidence" value="ECO:0007669"/>
    <property type="project" value="UniProtKB-UniRule"/>
</dbReference>
<dbReference type="PANTHER" id="PTHR24422">
    <property type="entry name" value="CHEMOTAXIS PROTEIN METHYLTRANSFERASE"/>
    <property type="match status" value="1"/>
</dbReference>
<evidence type="ECO:0000259" key="3">
    <source>
        <dbReference type="PROSITE" id="PS50109"/>
    </source>
</evidence>
<proteinExistence type="predicted"/>
<dbReference type="AlphaFoldDB" id="A0A6N8JI53"/>
<feature type="domain" description="CheR-type methyltransferase" evidence="5">
    <location>
        <begin position="203"/>
        <end position="442"/>
    </location>
</feature>
<dbReference type="Gene3D" id="3.40.50.150">
    <property type="entry name" value="Vaccinia Virus protein VP39"/>
    <property type="match status" value="1"/>
</dbReference>
<dbReference type="SUPFAM" id="SSF52738">
    <property type="entry name" value="Methylesterase CheB, C-terminal domain"/>
    <property type="match status" value="1"/>
</dbReference>
<dbReference type="PROSITE" id="PS50109">
    <property type="entry name" value="HIS_KIN"/>
    <property type="match status" value="1"/>
</dbReference>
<feature type="active site" evidence="1">
    <location>
        <position position="39"/>
    </location>
</feature>
<keyword evidence="1" id="KW-0378">Hydrolase</keyword>
<dbReference type="InterPro" id="IPR000780">
    <property type="entry name" value="CheR_MeTrfase"/>
</dbReference>
<feature type="active site" evidence="1">
    <location>
        <position position="13"/>
    </location>
</feature>
<dbReference type="Pfam" id="PF02518">
    <property type="entry name" value="HATPase_c"/>
    <property type="match status" value="1"/>
</dbReference>
<dbReference type="CDD" id="cd16434">
    <property type="entry name" value="CheB-CheR_fusion"/>
    <property type="match status" value="1"/>
</dbReference>
<dbReference type="PANTHER" id="PTHR24422:SF27">
    <property type="entry name" value="PROTEIN-GLUTAMATE O-METHYLTRANSFERASE"/>
    <property type="match status" value="1"/>
</dbReference>